<dbReference type="Proteomes" id="UP001321473">
    <property type="component" value="Unassembled WGS sequence"/>
</dbReference>
<evidence type="ECO:0000259" key="10">
    <source>
        <dbReference type="PROSITE" id="PS50405"/>
    </source>
</evidence>
<feature type="domain" description="GST C-terminal" evidence="10">
    <location>
        <begin position="50"/>
        <end position="186"/>
    </location>
</feature>
<dbReference type="PRINTS" id="PR00878">
    <property type="entry name" value="CHOLNESTRASE"/>
</dbReference>
<feature type="active site" description="Charge relay system" evidence="9">
    <location>
        <position position="654"/>
    </location>
</feature>
<dbReference type="InterPro" id="IPR010987">
    <property type="entry name" value="Glutathione-S-Trfase_C-like"/>
</dbReference>
<dbReference type="SUPFAM" id="SSF53474">
    <property type="entry name" value="alpha/beta-Hydrolases"/>
    <property type="match status" value="1"/>
</dbReference>
<dbReference type="GO" id="GO:0019695">
    <property type="term" value="P:choline metabolic process"/>
    <property type="evidence" value="ECO:0007669"/>
    <property type="project" value="TreeGrafter"/>
</dbReference>
<dbReference type="PANTHER" id="PTHR43918:SF4">
    <property type="entry name" value="CARBOXYLIC ESTER HYDROLASE"/>
    <property type="match status" value="1"/>
</dbReference>
<evidence type="ECO:0000256" key="1">
    <source>
        <dbReference type="ARBA" id="ARBA00005964"/>
    </source>
</evidence>
<dbReference type="InterPro" id="IPR004046">
    <property type="entry name" value="GST_C"/>
</dbReference>
<dbReference type="EC" id="3.1.1.7" evidence="2"/>
<sequence length="746" mass="84658">MPQYKLVDYKVPSSGRLAALLFTYAGVDFEYVTYEKSKAAEAEAGLEGKGAREATKCATIVTGIASLFASVRHAKPQRLAPEEDKLAEAKDLREKVPRYLRYFENLLKKNGTDYFVGNQVALGDQLMHPISQHPAVCLLERNGDFRYSEVVTQKRRLYSSRIVCKTIKAQIQMRARCIDKRMRVHSLLTATALVLSPAIVIPTEARIRDDPNQPFAHTRTGLVRGVRLSVGNRPVDAFYGIPYAEAPLGYLRFRKPRPALPWKGIYYATHKRPPCSQKSWELTQGFTIDASNTTEDCLHVNVWTAARYCFHPNIGLCTTKAVMVFFHGGGFQFGGNSYSLYDARYLALFGDVVVVVPNYRLNVFGFLNANVTEAPGNMGMYDQILALEWVQKNIAMFGGDPSRVTLFGQSAGSVSIGYHLLSPLSRGLFHRVIMQSGTPYWKVPDNTFTGKLKVQQLAVGLGCPVGERGNVLAEPGKVIDCIRSRSRASIFRAMKEVFGVEEHYMIPAYYSEFLPFEPVMATEKGQFQDVDLMIGNVRNEGTGIVDHFFWKIFNFKDYSRITVDEIWFYSLLVFRVILGKNPAPIRELYLNDLNETDSWLALNRLSDAVGDFSLICPSQLFAEAFAKRKNNVYFYIFNHRPSFSVYQPWTGVAHGDELGFLFGFPLLYPQHSTDEEKILSRRMMRIWSTFARTGKPPTVGGQLWPRFTRDHAFHLNINLKNYSHGIDFRKKLCSFWRKYLVPSGSW</sequence>
<comment type="catalytic activity">
    <reaction evidence="8">
        <text>acetylcholine + H2O = choline + acetate + H(+)</text>
        <dbReference type="Rhea" id="RHEA:17561"/>
        <dbReference type="ChEBI" id="CHEBI:15354"/>
        <dbReference type="ChEBI" id="CHEBI:15355"/>
        <dbReference type="ChEBI" id="CHEBI:15377"/>
        <dbReference type="ChEBI" id="CHEBI:15378"/>
        <dbReference type="ChEBI" id="CHEBI:30089"/>
        <dbReference type="EC" id="3.1.1.7"/>
    </reaction>
</comment>
<dbReference type="PROSITE" id="PS00122">
    <property type="entry name" value="CARBOXYLESTERASE_B_1"/>
    <property type="match status" value="1"/>
</dbReference>
<keyword evidence="6" id="KW-1015">Disulfide bond</keyword>
<comment type="caution">
    <text evidence="11">The sequence shown here is derived from an EMBL/GenBank/DDBJ whole genome shotgun (WGS) entry which is preliminary data.</text>
</comment>
<evidence type="ECO:0000256" key="5">
    <source>
        <dbReference type="ARBA" id="ARBA00022867"/>
    </source>
</evidence>
<dbReference type="FunFam" id="3.40.50.1820:FF:000029">
    <property type="entry name" value="Acetylcholinesterase"/>
    <property type="match status" value="1"/>
</dbReference>
<dbReference type="GO" id="GO:0006581">
    <property type="term" value="P:acetylcholine catabolic process"/>
    <property type="evidence" value="ECO:0007669"/>
    <property type="project" value="TreeGrafter"/>
</dbReference>
<dbReference type="SUPFAM" id="SSF47616">
    <property type="entry name" value="GST C-terminal domain-like"/>
    <property type="match status" value="1"/>
</dbReference>
<keyword evidence="7" id="KW-0325">Glycoprotein</keyword>
<dbReference type="GO" id="GO:0005615">
    <property type="term" value="C:extracellular space"/>
    <property type="evidence" value="ECO:0007669"/>
    <property type="project" value="TreeGrafter"/>
</dbReference>
<name>A0AAQ4DXR4_AMBAM</name>
<evidence type="ECO:0000256" key="8">
    <source>
        <dbReference type="ARBA" id="ARBA00048484"/>
    </source>
</evidence>
<dbReference type="Gene3D" id="3.40.50.1820">
    <property type="entry name" value="alpha/beta hydrolase"/>
    <property type="match status" value="1"/>
</dbReference>
<comment type="similarity">
    <text evidence="1">Belongs to the type-B carboxylesterase/lipase family.</text>
</comment>
<dbReference type="GO" id="GO:0003990">
    <property type="term" value="F:acetylcholinesterase activity"/>
    <property type="evidence" value="ECO:0007669"/>
    <property type="project" value="UniProtKB-EC"/>
</dbReference>
<evidence type="ECO:0000313" key="12">
    <source>
        <dbReference type="Proteomes" id="UP001321473"/>
    </source>
</evidence>
<evidence type="ECO:0000256" key="6">
    <source>
        <dbReference type="ARBA" id="ARBA00023157"/>
    </source>
</evidence>
<dbReference type="Gene3D" id="1.20.1050.10">
    <property type="match status" value="1"/>
</dbReference>
<evidence type="ECO:0000256" key="3">
    <source>
        <dbReference type="ARBA" id="ARBA00022487"/>
    </source>
</evidence>
<dbReference type="InterPro" id="IPR029058">
    <property type="entry name" value="AB_hydrolase_fold"/>
</dbReference>
<dbReference type="InterPro" id="IPR050654">
    <property type="entry name" value="AChE-related_enzymes"/>
</dbReference>
<keyword evidence="4" id="KW-0378">Hydrolase</keyword>
<dbReference type="InterPro" id="IPR019826">
    <property type="entry name" value="Carboxylesterase_B_AS"/>
</dbReference>
<dbReference type="EMBL" id="JARKHS020025613">
    <property type="protein sequence ID" value="KAK8767254.1"/>
    <property type="molecule type" value="Genomic_DNA"/>
</dbReference>
<organism evidence="11 12">
    <name type="scientific">Amblyomma americanum</name>
    <name type="common">Lone star tick</name>
    <dbReference type="NCBI Taxonomy" id="6943"/>
    <lineage>
        <taxon>Eukaryota</taxon>
        <taxon>Metazoa</taxon>
        <taxon>Ecdysozoa</taxon>
        <taxon>Arthropoda</taxon>
        <taxon>Chelicerata</taxon>
        <taxon>Arachnida</taxon>
        <taxon>Acari</taxon>
        <taxon>Parasitiformes</taxon>
        <taxon>Ixodida</taxon>
        <taxon>Ixodoidea</taxon>
        <taxon>Ixodidae</taxon>
        <taxon>Amblyomminae</taxon>
        <taxon>Amblyomma</taxon>
    </lineage>
</organism>
<feature type="active site" description="Acyl-ester intermediate" evidence="9">
    <location>
        <position position="410"/>
    </location>
</feature>
<keyword evidence="3" id="KW-0719">Serine esterase</keyword>
<protein>
    <recommendedName>
        <fullName evidence="2">acetylcholinesterase</fullName>
        <ecNumber evidence="2">3.1.1.7</ecNumber>
    </recommendedName>
</protein>
<evidence type="ECO:0000256" key="7">
    <source>
        <dbReference type="ARBA" id="ARBA00023180"/>
    </source>
</evidence>
<dbReference type="InterPro" id="IPR000997">
    <property type="entry name" value="Cholinesterase"/>
</dbReference>
<dbReference type="PROSITE" id="PS50405">
    <property type="entry name" value="GST_CTER"/>
    <property type="match status" value="1"/>
</dbReference>
<dbReference type="InterPro" id="IPR036282">
    <property type="entry name" value="Glutathione-S-Trfase_C_sf"/>
</dbReference>
<evidence type="ECO:0000313" key="11">
    <source>
        <dbReference type="EMBL" id="KAK8767254.1"/>
    </source>
</evidence>
<feature type="active site" description="Charge relay system" evidence="9">
    <location>
        <position position="540"/>
    </location>
</feature>
<dbReference type="PANTHER" id="PTHR43918">
    <property type="entry name" value="ACETYLCHOLINESTERASE"/>
    <property type="match status" value="1"/>
</dbReference>
<dbReference type="InterPro" id="IPR002018">
    <property type="entry name" value="CarbesteraseB"/>
</dbReference>
<dbReference type="AlphaFoldDB" id="A0AAQ4DXR4"/>
<reference evidence="11 12" key="1">
    <citation type="journal article" date="2023" name="Arcadia Sci">
        <title>De novo assembly of a long-read Amblyomma americanum tick genome.</title>
        <authorList>
            <person name="Chou S."/>
            <person name="Poskanzer K.E."/>
            <person name="Rollins M."/>
            <person name="Thuy-Boun P.S."/>
        </authorList>
    </citation>
    <scope>NUCLEOTIDE SEQUENCE [LARGE SCALE GENOMIC DNA]</scope>
    <source>
        <strain evidence="11">F_SG_1</strain>
        <tissue evidence="11">Salivary glands</tissue>
    </source>
</reference>
<dbReference type="Pfam" id="PF14497">
    <property type="entry name" value="GST_C_3"/>
    <property type="match status" value="1"/>
</dbReference>
<evidence type="ECO:0000256" key="2">
    <source>
        <dbReference type="ARBA" id="ARBA00013276"/>
    </source>
</evidence>
<evidence type="ECO:0000256" key="4">
    <source>
        <dbReference type="ARBA" id="ARBA00022801"/>
    </source>
</evidence>
<keyword evidence="12" id="KW-1185">Reference proteome</keyword>
<gene>
    <name evidence="11" type="ORF">V5799_005955</name>
</gene>
<dbReference type="GO" id="GO:0005886">
    <property type="term" value="C:plasma membrane"/>
    <property type="evidence" value="ECO:0007669"/>
    <property type="project" value="TreeGrafter"/>
</dbReference>
<accession>A0AAQ4DXR4</accession>
<keyword evidence="5" id="KW-0531">Neurotransmitter degradation</keyword>
<dbReference type="Pfam" id="PF00135">
    <property type="entry name" value="COesterase"/>
    <property type="match status" value="1"/>
</dbReference>
<evidence type="ECO:0000256" key="9">
    <source>
        <dbReference type="PIRSR" id="PIRSR600997-1"/>
    </source>
</evidence>
<proteinExistence type="inferred from homology"/>